<dbReference type="InterPro" id="IPR036236">
    <property type="entry name" value="Znf_C2H2_sf"/>
</dbReference>
<dbReference type="Proteomes" id="UP000032408">
    <property type="component" value="Chromosome"/>
</dbReference>
<dbReference type="InterPro" id="IPR013087">
    <property type="entry name" value="Znf_C2H2_type"/>
</dbReference>
<evidence type="ECO:0000313" key="3">
    <source>
        <dbReference type="Proteomes" id="UP000032408"/>
    </source>
</evidence>
<evidence type="ECO:0000259" key="1">
    <source>
        <dbReference type="PROSITE" id="PS50157"/>
    </source>
</evidence>
<feature type="domain" description="C2H2-type" evidence="1">
    <location>
        <begin position="12"/>
        <end position="40"/>
    </location>
</feature>
<dbReference type="PROSITE" id="PS50157">
    <property type="entry name" value="ZINC_FINGER_C2H2_2"/>
    <property type="match status" value="1"/>
</dbReference>
<keyword evidence="3" id="KW-1185">Reference proteome</keyword>
<dbReference type="Pfam" id="PF00096">
    <property type="entry name" value="zf-C2H2"/>
    <property type="match status" value="1"/>
</dbReference>
<organism evidence="2 3">
    <name type="scientific">Nitrosopumilus adriaticus</name>
    <dbReference type="NCBI Taxonomy" id="1580092"/>
    <lineage>
        <taxon>Archaea</taxon>
        <taxon>Nitrososphaerota</taxon>
        <taxon>Nitrososphaeria</taxon>
        <taxon>Nitrosopumilales</taxon>
        <taxon>Nitrosopumilaceae</taxon>
        <taxon>Nitrosopumilus</taxon>
    </lineage>
</organism>
<dbReference type="AlphaFoldDB" id="A0A0D5C3M3"/>
<proteinExistence type="predicted"/>
<name>A0A0D5C3M3_9ARCH</name>
<evidence type="ECO:0000313" key="2">
    <source>
        <dbReference type="EMBL" id="AJW71296.1"/>
    </source>
</evidence>
<dbReference type="KEGG" id="nin:NADRNF5_1615"/>
<accession>A0A0D5C3M3</accession>
<sequence>MTDLDVESSRKLKCNKCGSRFKYPERLEKHKEIAHKKKKEKCRACGAEFHTTEDLRKHKKVCKERM</sequence>
<dbReference type="GeneID" id="24820784"/>
<dbReference type="RefSeq" id="WP_048116927.1">
    <property type="nucleotide sequence ID" value="NZ_CP011070.1"/>
</dbReference>
<dbReference type="PROSITE" id="PS00028">
    <property type="entry name" value="ZINC_FINGER_C2H2_1"/>
    <property type="match status" value="1"/>
</dbReference>
<dbReference type="EMBL" id="CP011070">
    <property type="protein sequence ID" value="AJW71296.1"/>
    <property type="molecule type" value="Genomic_DNA"/>
</dbReference>
<dbReference type="SUPFAM" id="SSF57667">
    <property type="entry name" value="beta-beta-alpha zinc fingers"/>
    <property type="match status" value="1"/>
</dbReference>
<gene>
    <name evidence="2" type="ORF">NADRNF5_1615</name>
</gene>
<dbReference type="SMART" id="SM00355">
    <property type="entry name" value="ZnF_C2H2"/>
    <property type="match status" value="2"/>
</dbReference>
<protein>
    <submittedName>
        <fullName evidence="2">Zinc finger, C2H2 type</fullName>
    </submittedName>
</protein>
<dbReference type="HOGENOM" id="CLU_2893052_0_0_2"/>
<reference evidence="2 3" key="2">
    <citation type="journal article" date="2016" name="ISME J.">
        <title>Physiological and genomic characterization of two novel marine thaumarchaeal strains indicates niche differentiation.</title>
        <authorList>
            <person name="Bayer B."/>
            <person name="Vojvoda J."/>
            <person name="Offre P."/>
            <person name="Alves R.J."/>
            <person name="Elisabeth N.H."/>
            <person name="Garcia J.A."/>
            <person name="Volland J.M."/>
            <person name="Srivastava A."/>
            <person name="Schleper C."/>
            <person name="Herndl G.J."/>
        </authorList>
    </citation>
    <scope>NUCLEOTIDE SEQUENCE [LARGE SCALE GENOMIC DNA]</scope>
    <source>
        <strain evidence="2 3">NF5</strain>
    </source>
</reference>
<reference evidence="3" key="1">
    <citation type="submission" date="2015-03" db="EMBL/GenBank/DDBJ databases">
        <title>Characterization of two novel Thaumarchaeota isolated from the Northern Adriatic Sea.</title>
        <authorList>
            <person name="Bayer B."/>
            <person name="Vojvoda J."/>
            <person name="Offre P."/>
            <person name="Srivastava A."/>
            <person name="Elisabeth N."/>
            <person name="Garcia J.A.L."/>
            <person name="Schleper C."/>
            <person name="Herndl G.J."/>
        </authorList>
    </citation>
    <scope>NUCLEOTIDE SEQUENCE [LARGE SCALE GENOMIC DNA]</scope>
    <source>
        <strain evidence="3">NF5</strain>
    </source>
</reference>
<dbReference type="Gene3D" id="3.30.160.60">
    <property type="entry name" value="Classic Zinc Finger"/>
    <property type="match status" value="1"/>
</dbReference>